<evidence type="ECO:0000313" key="4">
    <source>
        <dbReference type="Proteomes" id="UP000460287"/>
    </source>
</evidence>
<evidence type="ECO:0000256" key="1">
    <source>
        <dbReference type="SAM" id="MobiDB-lite"/>
    </source>
</evidence>
<keyword evidence="2" id="KW-0472">Membrane</keyword>
<feature type="region of interest" description="Disordered" evidence="1">
    <location>
        <begin position="37"/>
        <end position="60"/>
    </location>
</feature>
<proteinExistence type="predicted"/>
<evidence type="ECO:0000313" key="3">
    <source>
        <dbReference type="EMBL" id="MSR91292.1"/>
    </source>
</evidence>
<feature type="transmembrane region" description="Helical" evidence="2">
    <location>
        <begin position="7"/>
        <end position="27"/>
    </location>
</feature>
<evidence type="ECO:0000256" key="2">
    <source>
        <dbReference type="SAM" id="Phobius"/>
    </source>
</evidence>
<dbReference type="RefSeq" id="WP_154531182.1">
    <property type="nucleotide sequence ID" value="NZ_VULX01000009.1"/>
</dbReference>
<dbReference type="PROSITE" id="PS51257">
    <property type="entry name" value="PROKAR_LIPOPROTEIN"/>
    <property type="match status" value="1"/>
</dbReference>
<dbReference type="AlphaFoldDB" id="A0A7X2T162"/>
<reference evidence="3 4" key="1">
    <citation type="submission" date="2019-08" db="EMBL/GenBank/DDBJ databases">
        <title>In-depth cultivation of the pig gut microbiome towards novel bacterial diversity and tailored functional studies.</title>
        <authorList>
            <person name="Wylensek D."/>
            <person name="Hitch T.C.A."/>
            <person name="Clavel T."/>
        </authorList>
    </citation>
    <scope>NUCLEOTIDE SEQUENCE [LARGE SCALE GENOMIC DNA]</scope>
    <source>
        <strain evidence="3 4">WCA-383-APC-5B</strain>
    </source>
</reference>
<dbReference type="EMBL" id="VULX01000009">
    <property type="protein sequence ID" value="MSR91292.1"/>
    <property type="molecule type" value="Genomic_DNA"/>
</dbReference>
<protein>
    <recommendedName>
        <fullName evidence="5">Lipoprotein</fullName>
    </recommendedName>
</protein>
<keyword evidence="2" id="KW-0812">Transmembrane</keyword>
<comment type="caution">
    <text evidence="3">The sequence shown here is derived from an EMBL/GenBank/DDBJ whole genome shotgun (WGS) entry which is preliminary data.</text>
</comment>
<accession>A0A7X2T162</accession>
<evidence type="ECO:0008006" key="5">
    <source>
        <dbReference type="Google" id="ProtNLM"/>
    </source>
</evidence>
<dbReference type="SUPFAM" id="SSF69304">
    <property type="entry name" value="Tricorn protease N-terminal domain"/>
    <property type="match status" value="1"/>
</dbReference>
<keyword evidence="4" id="KW-1185">Reference proteome</keyword>
<organism evidence="3 4">
    <name type="scientific">Inconstantimicrobium porci</name>
    <dbReference type="NCBI Taxonomy" id="2652291"/>
    <lineage>
        <taxon>Bacteria</taxon>
        <taxon>Bacillati</taxon>
        <taxon>Bacillota</taxon>
        <taxon>Clostridia</taxon>
        <taxon>Eubacteriales</taxon>
        <taxon>Clostridiaceae</taxon>
        <taxon>Inconstantimicrobium</taxon>
    </lineage>
</organism>
<gene>
    <name evidence="3" type="ORF">FYJ33_07665</name>
</gene>
<dbReference type="Proteomes" id="UP000460287">
    <property type="component" value="Unassembled WGS sequence"/>
</dbReference>
<sequence>MVGRKKFIVPLVCAVIILAVGCSYYFYSRSVGKTKQEGAVKKQTKEKEKVTQDKKSSNNKELKKTNVIEIKSEDVPVNKDKIQKIHAQFKDGICWIQSAIDENGIILGATQFDINNVQKLLLYDIENKKSEFLYNTEPKWSIGQAKMNSSYIIWEETIPQDSEFTPTRVKFMDRKTRKVTKLYENMKYGMYDSFIDLCLSDKAAYWSMTYHENDKANLCIMKYDPATDKITKFKDTATEPDTNGKDFYYIAPESVASQRDTIFKENLSTGSQNKIETEIQPAKISVSGNDFVFSGIINDDTAKVSSKSLYFNKNNKVYEIYSSNKEDAFDFPEFNGKFIGWGGTDKLRLFSVDNNKTYILTDKFANYTDVKMSKNYAIWNGPVIEDDNEAQKDAVKRGMYDSYIYILDLNDVK</sequence>
<name>A0A7X2T162_9CLOT</name>
<keyword evidence="2" id="KW-1133">Transmembrane helix</keyword>